<keyword evidence="2" id="KW-0732">Signal</keyword>
<keyword evidence="1" id="KW-1133">Transmembrane helix</keyword>
<feature type="transmembrane region" description="Helical" evidence="1">
    <location>
        <begin position="88"/>
        <end position="108"/>
    </location>
</feature>
<dbReference type="KEGG" id="ans:ArsFIN_55140"/>
<keyword evidence="1" id="KW-0812">Transmembrane</keyword>
<name>A0A4V1BXU4_9GAMM</name>
<proteinExistence type="predicted"/>
<dbReference type="GeneID" id="39751699"/>
<dbReference type="Proteomes" id="UP000295134">
    <property type="component" value="Plasmid pArsFIN12"/>
</dbReference>
<dbReference type="RefSeq" id="WP_135679218.1">
    <property type="nucleotide sequence ID" value="NZ_CP038624.1"/>
</dbReference>
<gene>
    <name evidence="3" type="ORF">ArsFIN_55140</name>
</gene>
<evidence type="ECO:0000313" key="4">
    <source>
        <dbReference type="Proteomes" id="UP000295134"/>
    </source>
</evidence>
<keyword evidence="1" id="KW-0472">Membrane</keyword>
<protein>
    <submittedName>
        <fullName evidence="3">TrbC/VIRB2 family protein</fullName>
    </submittedName>
</protein>
<dbReference type="InterPro" id="IPR007039">
    <property type="entry name" value="TrbC/VirB2"/>
</dbReference>
<keyword evidence="3" id="KW-0614">Plasmid</keyword>
<evidence type="ECO:0000256" key="2">
    <source>
        <dbReference type="SAM" id="SignalP"/>
    </source>
</evidence>
<reference evidence="3 4" key="1">
    <citation type="submission" date="2019-03" db="EMBL/GenBank/DDBJ databases">
        <title>Long-read sequencing reveals hyperdense prophage content in a complex bacterial symbiont genome.</title>
        <authorList>
            <person name="Frost C.L."/>
            <person name="Siozios S."/>
            <person name="Nadal-Jimenez P."/>
            <person name="Brockhurst M.A."/>
            <person name="King K.C."/>
            <person name="Darby A.C."/>
            <person name="Hurst G.D.D."/>
        </authorList>
    </citation>
    <scope>NUCLEOTIDE SEQUENCE [LARGE SCALE GENOMIC DNA]</scope>
    <source>
        <strain evidence="3 4">FIN</strain>
        <plasmid evidence="4">parsfin12</plasmid>
    </source>
</reference>
<organism evidence="3 4">
    <name type="scientific">Arsenophonus nasoniae</name>
    <name type="common">son-killer infecting Nasonia vitripennis</name>
    <dbReference type="NCBI Taxonomy" id="638"/>
    <lineage>
        <taxon>Bacteria</taxon>
        <taxon>Pseudomonadati</taxon>
        <taxon>Pseudomonadota</taxon>
        <taxon>Gammaproteobacteria</taxon>
        <taxon>Enterobacterales</taxon>
        <taxon>Morganellaceae</taxon>
        <taxon>Arsenophonus</taxon>
    </lineage>
</organism>
<feature type="transmembrane region" description="Helical" evidence="1">
    <location>
        <begin position="57"/>
        <end position="76"/>
    </location>
</feature>
<accession>A0A4V1BXU4</accession>
<dbReference type="EMBL" id="CP038624">
    <property type="protein sequence ID" value="QBY46903.1"/>
    <property type="molecule type" value="Genomic_DNA"/>
</dbReference>
<evidence type="ECO:0000256" key="1">
    <source>
        <dbReference type="SAM" id="Phobius"/>
    </source>
</evidence>
<feature type="chain" id="PRO_5020689736" evidence="2">
    <location>
        <begin position="34"/>
        <end position="109"/>
    </location>
</feature>
<geneLocation type="plasmid" evidence="4">
    <name>parsfin12</name>
</geneLocation>
<evidence type="ECO:0000313" key="3">
    <source>
        <dbReference type="EMBL" id="QBY46903.1"/>
    </source>
</evidence>
<dbReference type="Pfam" id="PF04956">
    <property type="entry name" value="TrbC"/>
    <property type="match status" value="1"/>
</dbReference>
<dbReference type="AlphaFoldDB" id="A0A4V1BXU4"/>
<sequence length="109" mass="11775">MFWLKKIKPESGQVWLLLAFCLLALLAFNPAFAASGGLDSLEKATNALKDILGWLKGFVIVASILYIVYLVVMAIAEKKAWSDVTMGLVYCAIAGGVVMGGEWATTLFT</sequence>
<feature type="signal peptide" evidence="2">
    <location>
        <begin position="1"/>
        <end position="33"/>
    </location>
</feature>